<evidence type="ECO:0000256" key="1">
    <source>
        <dbReference type="SAM" id="MobiDB-lite"/>
    </source>
</evidence>
<dbReference type="OrthoDB" id="9129069at2"/>
<dbReference type="EMBL" id="VNWL01000001">
    <property type="protein sequence ID" value="TXK08789.1"/>
    <property type="molecule type" value="Genomic_DNA"/>
</dbReference>
<evidence type="ECO:0000313" key="6">
    <source>
        <dbReference type="Proteomes" id="UP000321528"/>
    </source>
</evidence>
<keyword evidence="6" id="KW-1185">Reference proteome</keyword>
<name>A0A418NDA7_9FLAO</name>
<organism evidence="3 5">
    <name type="scientific">Flagellimonas aequoris</name>
    <dbReference type="NCBI Taxonomy" id="2306997"/>
    <lineage>
        <taxon>Bacteria</taxon>
        <taxon>Pseudomonadati</taxon>
        <taxon>Bacteroidota</taxon>
        <taxon>Flavobacteriia</taxon>
        <taxon>Flavobacteriales</taxon>
        <taxon>Flavobacteriaceae</taxon>
        <taxon>Flagellimonas</taxon>
    </lineage>
</organism>
<dbReference type="Proteomes" id="UP000284189">
    <property type="component" value="Unassembled WGS sequence"/>
</dbReference>
<gene>
    <name evidence="3" type="ORF">D2U88_00010</name>
    <name evidence="4" type="ORF">FQ019_00005</name>
</gene>
<protein>
    <submittedName>
        <fullName evidence="3">Replication protein</fullName>
    </submittedName>
</protein>
<evidence type="ECO:0000313" key="4">
    <source>
        <dbReference type="EMBL" id="TXK08789.1"/>
    </source>
</evidence>
<reference evidence="3 5" key="1">
    <citation type="submission" date="2018-08" db="EMBL/GenBank/DDBJ databases">
        <title>Proposal of Muricauda 72 sp.nov. and Muricauda NH166 sp.nov., isolated from seawater.</title>
        <authorList>
            <person name="Cheng H."/>
            <person name="Wu Y.-H."/>
            <person name="Guo L.-L."/>
            <person name="Xu X.-W."/>
        </authorList>
    </citation>
    <scope>NUCLEOTIDE SEQUENCE [LARGE SCALE GENOMIC DNA]</scope>
    <source>
        <strain evidence="3 5">NH166</strain>
    </source>
</reference>
<dbReference type="InterPro" id="IPR056906">
    <property type="entry name" value="ORF2/G2P_dom"/>
</dbReference>
<sequence length="292" mass="33421">MPVVTVYRHGGKGGVAPGRNDHTRMKRGDVEGWSLGATRRNTQFLMSVRETELTGAGVALTLTLRDCPASAQDWTKLRKRWIERQRRAGMVRLHWITEWQRRGVPHLHVALWWPDKYRLSDPVNDWVELAGELYGAGHRGQHAKVIDGPIGWFQYLSKHAARGVKHYQRNNENIPEAWLRKTGRVWGHSGDWPLDAPRKFGLQGAQGDAGWYWMRRMVRGWRLADARAAGDRRRILYARGSFRSPEPELSKLRGYQDWMPAEPVQLRMLANLADRGCTIVDLDTGEVLFGGS</sequence>
<dbReference type="Proteomes" id="UP000321528">
    <property type="component" value="Unassembled WGS sequence"/>
</dbReference>
<evidence type="ECO:0000313" key="5">
    <source>
        <dbReference type="Proteomes" id="UP000284189"/>
    </source>
</evidence>
<evidence type="ECO:0000313" key="3">
    <source>
        <dbReference type="EMBL" id="RIV74655.1"/>
    </source>
</evidence>
<dbReference type="Pfam" id="PF23343">
    <property type="entry name" value="REP_ORF2-G2P"/>
    <property type="match status" value="1"/>
</dbReference>
<accession>A0A418NDA7</accession>
<proteinExistence type="predicted"/>
<feature type="domain" description="Replication-associated protein ORF2/G2P" evidence="2">
    <location>
        <begin position="59"/>
        <end position="158"/>
    </location>
</feature>
<feature type="region of interest" description="Disordered" evidence="1">
    <location>
        <begin position="1"/>
        <end position="26"/>
    </location>
</feature>
<dbReference type="AlphaFoldDB" id="A0A418NDA7"/>
<reference evidence="4 6" key="2">
    <citation type="submission" date="2019-07" db="EMBL/GenBank/DDBJ databases">
        <title>Draft genome of two Muricauda strains isolated from deep sea.</title>
        <authorList>
            <person name="Sun C."/>
        </authorList>
    </citation>
    <scope>NUCLEOTIDE SEQUENCE [LARGE SCALE GENOMIC DNA]</scope>
    <source>
        <strain evidence="4 6">NH166</strain>
    </source>
</reference>
<dbReference type="EMBL" id="QXFJ01000002">
    <property type="protein sequence ID" value="RIV74655.1"/>
    <property type="molecule type" value="Genomic_DNA"/>
</dbReference>
<evidence type="ECO:0000259" key="2">
    <source>
        <dbReference type="Pfam" id="PF23343"/>
    </source>
</evidence>
<comment type="caution">
    <text evidence="3">The sequence shown here is derived from an EMBL/GenBank/DDBJ whole genome shotgun (WGS) entry which is preliminary data.</text>
</comment>